<comment type="cofactor">
    <cofactor evidence="1 12">
        <name>FAD</name>
        <dbReference type="ChEBI" id="CHEBI:57692"/>
    </cofactor>
</comment>
<comment type="pathway">
    <text evidence="10">Amino-acid biosynthesis; L-methionine biosynthesis via de novo pathway.</text>
</comment>
<evidence type="ECO:0000313" key="14">
    <source>
        <dbReference type="EMBL" id="XDS49495.1"/>
    </source>
</evidence>
<dbReference type="GO" id="GO:0009086">
    <property type="term" value="P:methionine biosynthetic process"/>
    <property type="evidence" value="ECO:0007669"/>
    <property type="project" value="UniProtKB-KW"/>
</dbReference>
<dbReference type="RefSeq" id="WP_369341675.1">
    <property type="nucleotide sequence ID" value="NZ_CP129675.1"/>
</dbReference>
<evidence type="ECO:0000256" key="5">
    <source>
        <dbReference type="ARBA" id="ARBA00022630"/>
    </source>
</evidence>
<reference evidence="13" key="1">
    <citation type="submission" date="2023-07" db="EMBL/GenBank/DDBJ databases">
        <title>Bifidobacterium aquikefiriaerophilum sp. nov. and Bifidobacterium eccum sp. nov., isolated from water kefir.</title>
        <authorList>
            <person name="Breselge S."/>
            <person name="Bellassi P."/>
            <person name="Barcenilla C."/>
            <person name="Alvarez-Ordonez A."/>
            <person name="Morelli L."/>
            <person name="Cotter P.D."/>
        </authorList>
    </citation>
    <scope>NUCLEOTIDE SEQUENCE</scope>
    <source>
        <strain evidence="15">WK012_4_13</strain>
        <strain evidence="14">WK013_4_14</strain>
        <strain evidence="13">WK048_4_13</strain>
    </source>
</reference>
<dbReference type="Gene3D" id="3.20.20.220">
    <property type="match status" value="1"/>
</dbReference>
<protein>
    <recommendedName>
        <fullName evidence="12">Methylenetetrahydrofolate reductase</fullName>
        <ecNumber evidence="12">1.5.1.54</ecNumber>
    </recommendedName>
</protein>
<keyword evidence="5 12" id="KW-0285">Flavoprotein</keyword>
<dbReference type="PANTHER" id="PTHR45754:SF3">
    <property type="entry name" value="METHYLENETETRAHYDROFOLATE REDUCTASE (NADPH)"/>
    <property type="match status" value="1"/>
</dbReference>
<keyword evidence="4" id="KW-0028">Amino-acid biosynthesis</keyword>
<dbReference type="KEGG" id="bfk:QN062_00380"/>
<dbReference type="EMBL" id="CP129682">
    <property type="protein sequence ID" value="XDS49495.1"/>
    <property type="molecule type" value="Genomic_DNA"/>
</dbReference>
<dbReference type="PANTHER" id="PTHR45754">
    <property type="entry name" value="METHYLENETETRAHYDROFOLATE REDUCTASE"/>
    <property type="match status" value="1"/>
</dbReference>
<evidence type="ECO:0000256" key="4">
    <source>
        <dbReference type="ARBA" id="ARBA00022605"/>
    </source>
</evidence>
<keyword evidence="7 12" id="KW-0560">Oxidoreductase</keyword>
<comment type="pathway">
    <text evidence="2 12">One-carbon metabolism; tetrahydrofolate interconversion.</text>
</comment>
<dbReference type="InterPro" id="IPR003171">
    <property type="entry name" value="Mehydrof_redctse-like"/>
</dbReference>
<dbReference type="InterPro" id="IPR004620">
    <property type="entry name" value="MTHF_reductase_bac"/>
</dbReference>
<dbReference type="GO" id="GO:0106312">
    <property type="term" value="F:methylenetetrahydrofolate reductase (NADH) activity"/>
    <property type="evidence" value="ECO:0007669"/>
    <property type="project" value="UniProtKB-EC"/>
</dbReference>
<dbReference type="GO" id="GO:0005829">
    <property type="term" value="C:cytosol"/>
    <property type="evidence" value="ECO:0007669"/>
    <property type="project" value="InterPro"/>
</dbReference>
<evidence type="ECO:0000256" key="6">
    <source>
        <dbReference type="ARBA" id="ARBA00022827"/>
    </source>
</evidence>
<evidence type="ECO:0000256" key="11">
    <source>
        <dbReference type="ARBA" id="ARBA00048628"/>
    </source>
</evidence>
<evidence type="ECO:0000313" key="15">
    <source>
        <dbReference type="EMBL" id="XDS50712.1"/>
    </source>
</evidence>
<dbReference type="GO" id="GO:0071949">
    <property type="term" value="F:FAD binding"/>
    <property type="evidence" value="ECO:0007669"/>
    <property type="project" value="TreeGrafter"/>
</dbReference>
<evidence type="ECO:0000313" key="13">
    <source>
        <dbReference type="EMBL" id="XDS45724.1"/>
    </source>
</evidence>
<evidence type="ECO:0000256" key="12">
    <source>
        <dbReference type="RuleBase" id="RU003862"/>
    </source>
</evidence>
<dbReference type="GO" id="GO:0035999">
    <property type="term" value="P:tetrahydrofolate interconversion"/>
    <property type="evidence" value="ECO:0007669"/>
    <property type="project" value="TreeGrafter"/>
</dbReference>
<dbReference type="NCBIfam" id="TIGR00676">
    <property type="entry name" value="fadh2"/>
    <property type="match status" value="1"/>
</dbReference>
<keyword evidence="9" id="KW-0486">Methionine biosynthesis</keyword>
<accession>A0AB39U9W8</accession>
<comment type="similarity">
    <text evidence="3 12">Belongs to the methylenetetrahydrofolate reductase family.</text>
</comment>
<organism evidence="13">
    <name type="scientific">Bifidobacterium fermentum</name>
    <dbReference type="NCBI Taxonomy" id="3059035"/>
    <lineage>
        <taxon>Bacteria</taxon>
        <taxon>Bacillati</taxon>
        <taxon>Actinomycetota</taxon>
        <taxon>Actinomycetes</taxon>
        <taxon>Bifidobacteriales</taxon>
        <taxon>Bifidobacteriaceae</taxon>
        <taxon>Bifidobacterium</taxon>
    </lineage>
</organism>
<gene>
    <name evidence="13" type="primary">metF</name>
    <name evidence="15" type="ORF">QN062_00380</name>
    <name evidence="14" type="ORF">QN216_04390</name>
    <name evidence="13" type="ORF">QN217_06060</name>
</gene>
<evidence type="ECO:0000256" key="3">
    <source>
        <dbReference type="ARBA" id="ARBA00006743"/>
    </source>
</evidence>
<dbReference type="Pfam" id="PF02219">
    <property type="entry name" value="MTHFR"/>
    <property type="match status" value="1"/>
</dbReference>
<evidence type="ECO:0000256" key="1">
    <source>
        <dbReference type="ARBA" id="ARBA00001974"/>
    </source>
</evidence>
<evidence type="ECO:0000256" key="2">
    <source>
        <dbReference type="ARBA" id="ARBA00004777"/>
    </source>
</evidence>
<dbReference type="CDD" id="cd00537">
    <property type="entry name" value="MTHFR"/>
    <property type="match status" value="1"/>
</dbReference>
<evidence type="ECO:0000256" key="10">
    <source>
        <dbReference type="ARBA" id="ARBA00034478"/>
    </source>
</evidence>
<evidence type="ECO:0000256" key="7">
    <source>
        <dbReference type="ARBA" id="ARBA00023002"/>
    </source>
</evidence>
<dbReference type="EMBL" id="CP129683">
    <property type="protein sequence ID" value="XDS50712.1"/>
    <property type="molecule type" value="Genomic_DNA"/>
</dbReference>
<keyword evidence="8" id="KW-0520">NAD</keyword>
<evidence type="ECO:0000256" key="8">
    <source>
        <dbReference type="ARBA" id="ARBA00023027"/>
    </source>
</evidence>
<dbReference type="SUPFAM" id="SSF51730">
    <property type="entry name" value="FAD-linked oxidoreductase"/>
    <property type="match status" value="1"/>
</dbReference>
<name>A0AB39U9W8_9BIFI</name>
<dbReference type="EC" id="1.5.1.54" evidence="12"/>
<dbReference type="EMBL" id="CP129675">
    <property type="protein sequence ID" value="XDS45724.1"/>
    <property type="molecule type" value="Genomic_DNA"/>
</dbReference>
<comment type="catalytic activity">
    <reaction evidence="11">
        <text>(6S)-5-methyl-5,6,7,8-tetrahydrofolate + NAD(+) = (6R)-5,10-methylene-5,6,7,8-tetrahydrofolate + NADH + H(+)</text>
        <dbReference type="Rhea" id="RHEA:19821"/>
        <dbReference type="ChEBI" id="CHEBI:15378"/>
        <dbReference type="ChEBI" id="CHEBI:15636"/>
        <dbReference type="ChEBI" id="CHEBI:18608"/>
        <dbReference type="ChEBI" id="CHEBI:57540"/>
        <dbReference type="ChEBI" id="CHEBI:57945"/>
        <dbReference type="EC" id="1.5.1.54"/>
    </reaction>
    <physiologicalReaction direction="right-to-left" evidence="11">
        <dbReference type="Rhea" id="RHEA:19823"/>
    </physiologicalReaction>
</comment>
<evidence type="ECO:0000256" key="9">
    <source>
        <dbReference type="ARBA" id="ARBA00023167"/>
    </source>
</evidence>
<dbReference type="AlphaFoldDB" id="A0AB39U9W8"/>
<proteinExistence type="inferred from homology"/>
<dbReference type="InterPro" id="IPR029041">
    <property type="entry name" value="FAD-linked_oxidoreductase-like"/>
</dbReference>
<sequence length="282" mass="31369">MHAPMFSLEVFPPRRTAPVGTIYDTMDGLQGMHPDFISVTYGTGKQADRTATARIANTIRAEYGIPAVAHLTARYADRDEIDRELDLFEDAGVKATLALRGDSRVDTDPCGEFKHASDLVSYIRERKPEMKVYAACYPEGHPEAANLDADIDNLKTKVDAGVDHLISQLFFDNEDYLRFLDKVRKAGIGVPIEAGIMPVTNASRVRHMVGMCGSRIPSTVEKMIERWGDDPDAMQEAGIIYASAQISDLVARGVDGIHLYTMNKAVTTRRIWNNVRPLFHSR</sequence>
<keyword evidence="6 12" id="KW-0274">FAD</keyword>